<dbReference type="Proteomes" id="UP000305361">
    <property type="component" value="Segment"/>
</dbReference>
<keyword evidence="2" id="KW-1185">Reference proteome</keyword>
<evidence type="ECO:0000313" key="1">
    <source>
        <dbReference type="EMBL" id="AXH43461.1"/>
    </source>
</evidence>
<reference evidence="1 2" key="1">
    <citation type="journal article" date="2019" name="J. Basic Microbiol.">
        <title>Complete genome sequence analysis of temperate Erwinia bacteriophages 49 and 59.</title>
        <authorList>
            <person name="Zlatohurska M."/>
            <person name="Gorb T."/>
            <person name="Romaniuk L."/>
            <person name="Korol N."/>
            <person name="Faidiuk Y."/>
            <person name="Kropinski A.M."/>
            <person name="Kushkina A."/>
            <person name="Tovkach F."/>
        </authorList>
    </citation>
    <scope>NUCLEOTIDE SEQUENCE [LARGE SCALE GENOMIC DNA]</scope>
</reference>
<sequence length="106" mass="11030">MSEFKGTPGPWERGGGENGGGELLVYCNNSLGSAICDATSHYSVFDKRTKIANLDLMAAAPDLLEACLRIQAQFRQAGITSVAGSVNPAEDSSAQIDAAILKALGE</sequence>
<dbReference type="EMBL" id="MH443100">
    <property type="protein sequence ID" value="AXH43461.1"/>
    <property type="molecule type" value="Genomic_DNA"/>
</dbReference>
<accession>A0A4Y1NRI0</accession>
<evidence type="ECO:0000313" key="2">
    <source>
        <dbReference type="Proteomes" id="UP000305361"/>
    </source>
</evidence>
<organism evidence="1 2">
    <name type="scientific">Erwinia phage vB_EhrS_49</name>
    <dbReference type="NCBI Taxonomy" id="2283026"/>
    <lineage>
        <taxon>Viruses</taxon>
        <taxon>Duplodnaviria</taxon>
        <taxon>Heunggongvirae</taxon>
        <taxon>Uroviricota</taxon>
        <taxon>Caudoviricetes</taxon>
        <taxon>Feofaniavirus</taxon>
        <taxon>Feofaniavirus Eho49</taxon>
    </lineage>
</organism>
<protein>
    <submittedName>
        <fullName evidence="1">Uncharacterized protein</fullName>
    </submittedName>
</protein>
<gene>
    <name evidence="1" type="ORF">MZUP3_470</name>
</gene>
<proteinExistence type="predicted"/>
<name>A0A4Y1NRI0_9CAUD</name>